<accession>A0ABW1EJW8</accession>
<dbReference type="RefSeq" id="WP_263340979.1">
    <property type="nucleotide sequence ID" value="NZ_JAGSYH010000006.1"/>
</dbReference>
<dbReference type="InterPro" id="IPR005119">
    <property type="entry name" value="LysR_subst-bd"/>
</dbReference>
<evidence type="ECO:0000256" key="2">
    <source>
        <dbReference type="ARBA" id="ARBA00023015"/>
    </source>
</evidence>
<dbReference type="InterPro" id="IPR036390">
    <property type="entry name" value="WH_DNA-bd_sf"/>
</dbReference>
<dbReference type="EMBL" id="JBHSPH010000008">
    <property type="protein sequence ID" value="MFC5864062.1"/>
    <property type="molecule type" value="Genomic_DNA"/>
</dbReference>
<dbReference type="PANTHER" id="PTHR30537">
    <property type="entry name" value="HTH-TYPE TRANSCRIPTIONAL REGULATOR"/>
    <property type="match status" value="1"/>
</dbReference>
<dbReference type="PANTHER" id="PTHR30537:SF5">
    <property type="entry name" value="HTH-TYPE TRANSCRIPTIONAL ACTIVATOR TTDR-RELATED"/>
    <property type="match status" value="1"/>
</dbReference>
<evidence type="ECO:0000256" key="3">
    <source>
        <dbReference type="ARBA" id="ARBA00023125"/>
    </source>
</evidence>
<dbReference type="CDD" id="cd08422">
    <property type="entry name" value="PBP2_CrgA_like"/>
    <property type="match status" value="1"/>
</dbReference>
<feature type="domain" description="HTH lysR-type" evidence="5">
    <location>
        <begin position="1"/>
        <end position="59"/>
    </location>
</feature>
<dbReference type="Proteomes" id="UP001596091">
    <property type="component" value="Unassembled WGS sequence"/>
</dbReference>
<evidence type="ECO:0000256" key="4">
    <source>
        <dbReference type="ARBA" id="ARBA00023163"/>
    </source>
</evidence>
<comment type="caution">
    <text evidence="6">The sequence shown here is derived from an EMBL/GenBank/DDBJ whole genome shotgun (WGS) entry which is preliminary data.</text>
</comment>
<evidence type="ECO:0000259" key="5">
    <source>
        <dbReference type="PROSITE" id="PS50931"/>
    </source>
</evidence>
<dbReference type="Pfam" id="PF00126">
    <property type="entry name" value="HTH_1"/>
    <property type="match status" value="1"/>
</dbReference>
<keyword evidence="4" id="KW-0804">Transcription</keyword>
<evidence type="ECO:0000313" key="7">
    <source>
        <dbReference type="Proteomes" id="UP001596091"/>
    </source>
</evidence>
<dbReference type="PRINTS" id="PR00039">
    <property type="entry name" value="HTHLYSR"/>
</dbReference>
<dbReference type="SUPFAM" id="SSF53850">
    <property type="entry name" value="Periplasmic binding protein-like II"/>
    <property type="match status" value="1"/>
</dbReference>
<dbReference type="InterPro" id="IPR000847">
    <property type="entry name" value="LysR_HTH_N"/>
</dbReference>
<reference evidence="7" key="1">
    <citation type="journal article" date="2019" name="Int. J. Syst. Evol. Microbiol.">
        <title>The Global Catalogue of Microorganisms (GCM) 10K type strain sequencing project: providing services to taxonomists for standard genome sequencing and annotation.</title>
        <authorList>
            <consortium name="The Broad Institute Genomics Platform"/>
            <consortium name="The Broad Institute Genome Sequencing Center for Infectious Disease"/>
            <person name="Wu L."/>
            <person name="Ma J."/>
        </authorList>
    </citation>
    <scope>NUCLEOTIDE SEQUENCE [LARGE SCALE GENOMIC DNA]</scope>
    <source>
        <strain evidence="7">JCM 4087</strain>
    </source>
</reference>
<comment type="similarity">
    <text evidence="1">Belongs to the LysR transcriptional regulatory family.</text>
</comment>
<dbReference type="Gene3D" id="3.40.190.290">
    <property type="match status" value="1"/>
</dbReference>
<dbReference type="PROSITE" id="PS50931">
    <property type="entry name" value="HTH_LYSR"/>
    <property type="match status" value="1"/>
</dbReference>
<keyword evidence="2" id="KW-0805">Transcription regulation</keyword>
<gene>
    <name evidence="6" type="ORF">ACFPT7_17280</name>
</gene>
<proteinExistence type="inferred from homology"/>
<name>A0ABW1EJW8_9BACT</name>
<dbReference type="SUPFAM" id="SSF46785">
    <property type="entry name" value="Winged helix' DNA-binding domain"/>
    <property type="match status" value="1"/>
</dbReference>
<evidence type="ECO:0000313" key="6">
    <source>
        <dbReference type="EMBL" id="MFC5864062.1"/>
    </source>
</evidence>
<dbReference type="Pfam" id="PF03466">
    <property type="entry name" value="LysR_substrate"/>
    <property type="match status" value="1"/>
</dbReference>
<dbReference type="InterPro" id="IPR058163">
    <property type="entry name" value="LysR-type_TF_proteobact-type"/>
</dbReference>
<protein>
    <submittedName>
        <fullName evidence="6">LysR family transcriptional regulator</fullName>
    </submittedName>
</protein>
<evidence type="ECO:0000256" key="1">
    <source>
        <dbReference type="ARBA" id="ARBA00009437"/>
    </source>
</evidence>
<dbReference type="InterPro" id="IPR036388">
    <property type="entry name" value="WH-like_DNA-bd_sf"/>
</dbReference>
<dbReference type="Gene3D" id="1.10.10.10">
    <property type="entry name" value="Winged helix-like DNA-binding domain superfamily/Winged helix DNA-binding domain"/>
    <property type="match status" value="1"/>
</dbReference>
<organism evidence="6 7">
    <name type="scientific">Acidicapsa dinghuensis</name>
    <dbReference type="NCBI Taxonomy" id="2218256"/>
    <lineage>
        <taxon>Bacteria</taxon>
        <taxon>Pseudomonadati</taxon>
        <taxon>Acidobacteriota</taxon>
        <taxon>Terriglobia</taxon>
        <taxon>Terriglobales</taxon>
        <taxon>Acidobacteriaceae</taxon>
        <taxon>Acidicapsa</taxon>
    </lineage>
</organism>
<keyword evidence="3" id="KW-0238">DNA-binding</keyword>
<sequence length="327" mass="35988">MNDLNELQFFVQVSRTQSFTQAARKLGVPKSSVSRAIRRLEDRLGVRLIDRTTRSVALTEAGELYRSHCQRIMDQAEEAEQAVGALLATPRGRLSIGAPVAFARSVIGPMLGEFLAAHPDLQVDLHLLHGAENPDQEDLDMLVKAGPLEDSGMLVKPLMRIRLGAYASPDYLERCSMPQTPGDLAQHSCVTTSCSQFGLPAGYTILRLRRSGELCEVRVSAKVSVPDPTVNHLLAEAGVGIALLSQSMAARETEEGRLVRVLPEWEPDPVELYALYPPRLSASPKVQAFLQFFRETYGQKAWLGETGSSPILAKRHPVQNRRAVKLT</sequence>
<keyword evidence="7" id="KW-1185">Reference proteome</keyword>